<proteinExistence type="inferred from homology"/>
<sequence length="246" mass="27143">SGVRIVYIRASAGQTTIDARFRRNYAGFKAQGLQIGLYHYLTARTQEQALEQARFFAETIAGTQPDCRLAADFERTDGLTAQQASDIVLAFLEEVERLTGLDVVLYSDAWGARSLWTAELTRYPLWVADYGASSPEPNGKWSVWAGWQYTDRGEVPGISGNVDLDRFTPLMLLDSPTPTPGPTPTPAPSYTCVPVDAQRYVVRRGDTLSAIAQRFDVGVNAIAARNGIENVNQIYAGQELFIPVYK</sequence>
<name>A0A9D1CPN4_9FIRM</name>
<dbReference type="Gene3D" id="3.10.350.10">
    <property type="entry name" value="LysM domain"/>
    <property type="match status" value="1"/>
</dbReference>
<feature type="non-terminal residue" evidence="3">
    <location>
        <position position="1"/>
    </location>
</feature>
<evidence type="ECO:0000259" key="2">
    <source>
        <dbReference type="PROSITE" id="PS51782"/>
    </source>
</evidence>
<comment type="similarity">
    <text evidence="1">Belongs to the glycosyl hydrolase 25 family.</text>
</comment>
<dbReference type="PROSITE" id="PS51782">
    <property type="entry name" value="LYSM"/>
    <property type="match status" value="1"/>
</dbReference>
<protein>
    <submittedName>
        <fullName evidence="3">LysM peptidoglycan-binding domain-containing protein</fullName>
    </submittedName>
</protein>
<reference evidence="3" key="2">
    <citation type="journal article" date="2021" name="PeerJ">
        <title>Extensive microbial diversity within the chicken gut microbiome revealed by metagenomics and culture.</title>
        <authorList>
            <person name="Gilroy R."/>
            <person name="Ravi A."/>
            <person name="Getino M."/>
            <person name="Pursley I."/>
            <person name="Horton D.L."/>
            <person name="Alikhan N.F."/>
            <person name="Baker D."/>
            <person name="Gharbi K."/>
            <person name="Hall N."/>
            <person name="Watson M."/>
            <person name="Adriaenssens E.M."/>
            <person name="Foster-Nyarko E."/>
            <person name="Jarju S."/>
            <person name="Secka A."/>
            <person name="Antonio M."/>
            <person name="Oren A."/>
            <person name="Chaudhuri R.R."/>
            <person name="La Ragione R."/>
            <person name="Hildebrand F."/>
            <person name="Pallen M.J."/>
        </authorList>
    </citation>
    <scope>NUCLEOTIDE SEQUENCE</scope>
    <source>
        <strain evidence="3">ChiSxjej2B14-6234</strain>
    </source>
</reference>
<feature type="domain" description="LysM" evidence="2">
    <location>
        <begin position="198"/>
        <end position="242"/>
    </location>
</feature>
<evidence type="ECO:0000313" key="3">
    <source>
        <dbReference type="EMBL" id="HIQ70760.1"/>
    </source>
</evidence>
<dbReference type="Pfam" id="PF01183">
    <property type="entry name" value="Glyco_hydro_25"/>
    <property type="match status" value="1"/>
</dbReference>
<dbReference type="PANTHER" id="PTHR34135">
    <property type="entry name" value="LYSOZYME"/>
    <property type="match status" value="1"/>
</dbReference>
<comment type="caution">
    <text evidence="3">The sequence shown here is derived from an EMBL/GenBank/DDBJ whole genome shotgun (WGS) entry which is preliminary data.</text>
</comment>
<dbReference type="SUPFAM" id="SSF51445">
    <property type="entry name" value="(Trans)glycosidases"/>
    <property type="match status" value="1"/>
</dbReference>
<dbReference type="GO" id="GO:0016052">
    <property type="term" value="P:carbohydrate catabolic process"/>
    <property type="evidence" value="ECO:0007669"/>
    <property type="project" value="TreeGrafter"/>
</dbReference>
<dbReference type="PANTHER" id="PTHR34135:SF2">
    <property type="entry name" value="LYSOZYME"/>
    <property type="match status" value="1"/>
</dbReference>
<dbReference type="EMBL" id="DVFJ01000003">
    <property type="protein sequence ID" value="HIQ70760.1"/>
    <property type="molecule type" value="Genomic_DNA"/>
</dbReference>
<dbReference type="InterPro" id="IPR036779">
    <property type="entry name" value="LysM_dom_sf"/>
</dbReference>
<evidence type="ECO:0000256" key="1">
    <source>
        <dbReference type="ARBA" id="ARBA00010646"/>
    </source>
</evidence>
<dbReference type="CDD" id="cd00118">
    <property type="entry name" value="LysM"/>
    <property type="match status" value="1"/>
</dbReference>
<organism evidence="3 4">
    <name type="scientific">Candidatus Onthenecus intestinigallinarum</name>
    <dbReference type="NCBI Taxonomy" id="2840875"/>
    <lineage>
        <taxon>Bacteria</taxon>
        <taxon>Bacillati</taxon>
        <taxon>Bacillota</taxon>
        <taxon>Clostridia</taxon>
        <taxon>Eubacteriales</taxon>
        <taxon>Candidatus Onthenecus</taxon>
    </lineage>
</organism>
<dbReference type="SMART" id="SM00257">
    <property type="entry name" value="LysM"/>
    <property type="match status" value="1"/>
</dbReference>
<dbReference type="InterPro" id="IPR018392">
    <property type="entry name" value="LysM"/>
</dbReference>
<dbReference type="GO" id="GO:0009253">
    <property type="term" value="P:peptidoglycan catabolic process"/>
    <property type="evidence" value="ECO:0007669"/>
    <property type="project" value="InterPro"/>
</dbReference>
<dbReference type="GO" id="GO:0003796">
    <property type="term" value="F:lysozyme activity"/>
    <property type="evidence" value="ECO:0007669"/>
    <property type="project" value="InterPro"/>
</dbReference>
<reference evidence="3" key="1">
    <citation type="submission" date="2020-10" db="EMBL/GenBank/DDBJ databases">
        <authorList>
            <person name="Gilroy R."/>
        </authorList>
    </citation>
    <scope>NUCLEOTIDE SEQUENCE</scope>
    <source>
        <strain evidence="3">ChiSxjej2B14-6234</strain>
    </source>
</reference>
<dbReference type="InterPro" id="IPR002053">
    <property type="entry name" value="Glyco_hydro_25"/>
</dbReference>
<evidence type="ECO:0000313" key="4">
    <source>
        <dbReference type="Proteomes" id="UP000886887"/>
    </source>
</evidence>
<dbReference type="AlphaFoldDB" id="A0A9D1CPN4"/>
<dbReference type="InterPro" id="IPR017853">
    <property type="entry name" value="GH"/>
</dbReference>
<accession>A0A9D1CPN4</accession>
<dbReference type="Proteomes" id="UP000886887">
    <property type="component" value="Unassembled WGS sequence"/>
</dbReference>
<dbReference type="PROSITE" id="PS51904">
    <property type="entry name" value="GLYCOSYL_HYDROL_F25_2"/>
    <property type="match status" value="1"/>
</dbReference>
<dbReference type="Pfam" id="PF01476">
    <property type="entry name" value="LysM"/>
    <property type="match status" value="1"/>
</dbReference>
<dbReference type="Gene3D" id="3.20.20.80">
    <property type="entry name" value="Glycosidases"/>
    <property type="match status" value="1"/>
</dbReference>
<gene>
    <name evidence="3" type="ORF">IAB73_00865</name>
</gene>
<dbReference type="SUPFAM" id="SSF54106">
    <property type="entry name" value="LysM domain"/>
    <property type="match status" value="1"/>
</dbReference>
<dbReference type="GO" id="GO:0016998">
    <property type="term" value="P:cell wall macromolecule catabolic process"/>
    <property type="evidence" value="ECO:0007669"/>
    <property type="project" value="InterPro"/>
</dbReference>